<dbReference type="OrthoDB" id="3540498at2759"/>
<reference evidence="2 3" key="1">
    <citation type="submission" date="2016-05" db="EMBL/GenBank/DDBJ databases">
        <title>A degradative enzymes factory behind the ericoid mycorrhizal symbiosis.</title>
        <authorList>
            <consortium name="DOE Joint Genome Institute"/>
            <person name="Martino E."/>
            <person name="Morin E."/>
            <person name="Grelet G."/>
            <person name="Kuo A."/>
            <person name="Kohler A."/>
            <person name="Daghino S."/>
            <person name="Barry K."/>
            <person name="Choi C."/>
            <person name="Cichocki N."/>
            <person name="Clum A."/>
            <person name="Copeland A."/>
            <person name="Hainaut M."/>
            <person name="Haridas S."/>
            <person name="Labutti K."/>
            <person name="Lindquist E."/>
            <person name="Lipzen A."/>
            <person name="Khouja H.-R."/>
            <person name="Murat C."/>
            <person name="Ohm R."/>
            <person name="Olson A."/>
            <person name="Spatafora J."/>
            <person name="Veneault-Fourrey C."/>
            <person name="Henrissat B."/>
            <person name="Grigoriev I."/>
            <person name="Martin F."/>
            <person name="Perotto S."/>
        </authorList>
    </citation>
    <scope>NUCLEOTIDE SEQUENCE [LARGE SCALE GENOMIC DNA]</scope>
    <source>
        <strain evidence="2 3">UAMH 7357</strain>
    </source>
</reference>
<feature type="region of interest" description="Disordered" evidence="1">
    <location>
        <begin position="1"/>
        <end position="57"/>
    </location>
</feature>
<evidence type="ECO:0000313" key="2">
    <source>
        <dbReference type="EMBL" id="PMD22710.1"/>
    </source>
</evidence>
<keyword evidence="3" id="KW-1185">Reference proteome</keyword>
<proteinExistence type="predicted"/>
<organism evidence="2 3">
    <name type="scientific">Hyaloscypha hepaticicola</name>
    <dbReference type="NCBI Taxonomy" id="2082293"/>
    <lineage>
        <taxon>Eukaryota</taxon>
        <taxon>Fungi</taxon>
        <taxon>Dikarya</taxon>
        <taxon>Ascomycota</taxon>
        <taxon>Pezizomycotina</taxon>
        <taxon>Leotiomycetes</taxon>
        <taxon>Helotiales</taxon>
        <taxon>Hyaloscyphaceae</taxon>
        <taxon>Hyaloscypha</taxon>
    </lineage>
</organism>
<evidence type="ECO:0000313" key="3">
    <source>
        <dbReference type="Proteomes" id="UP000235672"/>
    </source>
</evidence>
<name>A0A2J6Q8V3_9HELO</name>
<accession>A0A2J6Q8V3</accession>
<dbReference type="Proteomes" id="UP000235672">
    <property type="component" value="Unassembled WGS sequence"/>
</dbReference>
<feature type="region of interest" description="Disordered" evidence="1">
    <location>
        <begin position="116"/>
        <end position="155"/>
    </location>
</feature>
<evidence type="ECO:0000256" key="1">
    <source>
        <dbReference type="SAM" id="MobiDB-lite"/>
    </source>
</evidence>
<gene>
    <name evidence="2" type="ORF">NA56DRAFT_658086</name>
</gene>
<dbReference type="AlphaFoldDB" id="A0A2J6Q8V3"/>
<dbReference type="EMBL" id="KZ613477">
    <property type="protein sequence ID" value="PMD22710.1"/>
    <property type="molecule type" value="Genomic_DNA"/>
</dbReference>
<protein>
    <submittedName>
        <fullName evidence="2">Uncharacterized protein</fullName>
    </submittedName>
</protein>
<sequence>MASEPEKSTASDTANPQEAVHVTFDARSQFPPSFYDRSPLGDNEKFPAFGPKLGQKSRSLTQAEIEAGVIKEDEVAAIGERLQTEPAPLSLQEVRERRASIKEERKRNIDFIRARTNSRAAALGRPTPDSTGEGDRSAAANGRSSLNVVKEGHQN</sequence>